<name>A0A075JZ06_9GAMM</name>
<dbReference type="EMBL" id="CP008884">
    <property type="protein sequence ID" value="AIF46717.1"/>
    <property type="molecule type" value="Genomic_DNA"/>
</dbReference>
<protein>
    <submittedName>
        <fullName evidence="2">Uncharacterized protein</fullName>
    </submittedName>
</protein>
<proteinExistence type="predicted"/>
<dbReference type="PATRIC" id="fig|1217721.7.peg.1113"/>
<dbReference type="RefSeq" id="WP_019463767.1">
    <property type="nucleotide sequence ID" value="NZ_ALOY01000080.1"/>
</dbReference>
<reference evidence="2 3" key="1">
    <citation type="submission" date="2014-07" db="EMBL/GenBank/DDBJ databases">
        <title>Complete Genome Sequence of Dyella japonica Strain A8 Isolated from Malaysian Tropical Soil.</title>
        <authorList>
            <person name="Hui R.K.H."/>
            <person name="Chen J.-W."/>
            <person name="Chan K.-G."/>
            <person name="Leung F.C.C."/>
        </authorList>
    </citation>
    <scope>NUCLEOTIDE SEQUENCE [LARGE SCALE GENOMIC DNA]</scope>
    <source>
        <strain evidence="2 3">A8</strain>
    </source>
</reference>
<organism evidence="2 3">
    <name type="scientific">Dyella japonica A8</name>
    <dbReference type="NCBI Taxonomy" id="1217721"/>
    <lineage>
        <taxon>Bacteria</taxon>
        <taxon>Pseudomonadati</taxon>
        <taxon>Pseudomonadota</taxon>
        <taxon>Gammaproteobacteria</taxon>
        <taxon>Lysobacterales</taxon>
        <taxon>Rhodanobacteraceae</taxon>
        <taxon>Dyella</taxon>
    </lineage>
</organism>
<dbReference type="HOGENOM" id="CLU_1346798_0_0_6"/>
<evidence type="ECO:0000313" key="3">
    <source>
        <dbReference type="Proteomes" id="UP000027987"/>
    </source>
</evidence>
<dbReference type="Proteomes" id="UP000027987">
    <property type="component" value="Chromosome"/>
</dbReference>
<keyword evidence="3" id="KW-1185">Reference proteome</keyword>
<sequence length="187" mass="20368">MIVKTWIAVALLAVAPPGIAQAGAEPGLAAPHVNVLLWPRESAADFGCYMEKTLHHRDVRFNCALRGYRNRADICRNPDAYYEGPDFPDELASTVHPLATHIGLSWEHGNLQAVGITLKGTWNEADVRRVFGLPRTAAFGLTVAEQKAHAWPRNIMDTGVRFPTQDITEVTLTGFDHIGGADVGCGE</sequence>
<feature type="chain" id="PRO_5001706669" evidence="1">
    <location>
        <begin position="23"/>
        <end position="187"/>
    </location>
</feature>
<gene>
    <name evidence="2" type="ORF">HY57_05310</name>
</gene>
<dbReference type="AlphaFoldDB" id="A0A075JZ06"/>
<keyword evidence="1" id="KW-0732">Signal</keyword>
<feature type="signal peptide" evidence="1">
    <location>
        <begin position="1"/>
        <end position="22"/>
    </location>
</feature>
<dbReference type="KEGG" id="dja:HY57_05310"/>
<evidence type="ECO:0000313" key="2">
    <source>
        <dbReference type="EMBL" id="AIF46717.1"/>
    </source>
</evidence>
<accession>A0A075JZ06</accession>
<evidence type="ECO:0000256" key="1">
    <source>
        <dbReference type="SAM" id="SignalP"/>
    </source>
</evidence>
<dbReference type="OrthoDB" id="9027801at2"/>